<keyword evidence="5 7" id="KW-0119">Carbohydrate metabolism</keyword>
<comment type="cofactor">
    <cofactor evidence="10">
        <name>Mg(2+)</name>
        <dbReference type="ChEBI" id="CHEBI:18420"/>
    </cofactor>
</comment>
<dbReference type="Proteomes" id="UP000290253">
    <property type="component" value="Unassembled WGS sequence"/>
</dbReference>
<keyword evidence="10" id="KW-0460">Magnesium</keyword>
<feature type="binding site" evidence="10">
    <location>
        <position position="139"/>
    </location>
    <ligand>
        <name>Mg(2+)</name>
        <dbReference type="ChEBI" id="CHEBI:18420"/>
    </ligand>
</feature>
<dbReference type="InterPro" id="IPR036412">
    <property type="entry name" value="HAD-like_sf"/>
</dbReference>
<feature type="binding site" evidence="10">
    <location>
        <position position="111"/>
    </location>
    <ligand>
        <name>Zn(2+)</name>
        <dbReference type="ChEBI" id="CHEBI:29105"/>
    </ligand>
</feature>
<evidence type="ECO:0000256" key="3">
    <source>
        <dbReference type="ARBA" id="ARBA00022723"/>
    </source>
</evidence>
<feature type="active site" description="Nucleophile" evidence="8">
    <location>
        <position position="18"/>
    </location>
</feature>
<dbReference type="PANTHER" id="PTHR42891">
    <property type="entry name" value="D-GLYCERO-BETA-D-MANNO-HEPTOSE-1,7-BISPHOSPHATE 7-PHOSPHATASE"/>
    <property type="match status" value="1"/>
</dbReference>
<dbReference type="OrthoDB" id="9801899at2"/>
<dbReference type="GO" id="GO:0046872">
    <property type="term" value="F:metal ion binding"/>
    <property type="evidence" value="ECO:0007669"/>
    <property type="project" value="UniProtKB-KW"/>
</dbReference>
<dbReference type="InterPro" id="IPR006543">
    <property type="entry name" value="Histidinol-phos"/>
</dbReference>
<reference evidence="11 12" key="1">
    <citation type="journal article" date="2016" name="Int. J. Syst. Evol. Microbiol.">
        <title>Acidipila dinghuensis sp. nov., an acidobacterium isolated from forest soil.</title>
        <authorList>
            <person name="Jiang Y.W."/>
            <person name="Wang J."/>
            <person name="Chen M.H."/>
            <person name="Lv Y.Y."/>
            <person name="Qiu L.H."/>
        </authorList>
    </citation>
    <scope>NUCLEOTIDE SEQUENCE [LARGE SCALE GENOMIC DNA]</scope>
    <source>
        <strain evidence="11 12">DHOF10</strain>
    </source>
</reference>
<dbReference type="NCBIfam" id="TIGR01656">
    <property type="entry name" value="Histidinol-ppas"/>
    <property type="match status" value="1"/>
</dbReference>
<dbReference type="Pfam" id="PF13242">
    <property type="entry name" value="Hydrolase_like"/>
    <property type="match status" value="1"/>
</dbReference>
<dbReference type="NCBIfam" id="TIGR01662">
    <property type="entry name" value="HAD-SF-IIIA"/>
    <property type="match status" value="1"/>
</dbReference>
<feature type="binding site" evidence="10">
    <location>
        <position position="102"/>
    </location>
    <ligand>
        <name>Zn(2+)</name>
        <dbReference type="ChEBI" id="CHEBI:29105"/>
    </ligand>
</feature>
<dbReference type="InterPro" id="IPR023214">
    <property type="entry name" value="HAD_sf"/>
</dbReference>
<dbReference type="PIRSF" id="PIRSF004682">
    <property type="entry name" value="GmhB"/>
    <property type="match status" value="1"/>
</dbReference>
<proteinExistence type="inferred from homology"/>
<dbReference type="GO" id="GO:0005975">
    <property type="term" value="P:carbohydrate metabolic process"/>
    <property type="evidence" value="ECO:0007669"/>
    <property type="project" value="InterPro"/>
</dbReference>
<dbReference type="RefSeq" id="WP_129210112.1">
    <property type="nucleotide sequence ID" value="NZ_BMGU01000001.1"/>
</dbReference>
<feature type="binding site" evidence="10">
    <location>
        <position position="104"/>
    </location>
    <ligand>
        <name>Zn(2+)</name>
        <dbReference type="ChEBI" id="CHEBI:29105"/>
    </ligand>
</feature>
<evidence type="ECO:0000256" key="4">
    <source>
        <dbReference type="ARBA" id="ARBA00022801"/>
    </source>
</evidence>
<evidence type="ECO:0000256" key="8">
    <source>
        <dbReference type="PIRSR" id="PIRSR004682-1"/>
    </source>
</evidence>
<dbReference type="GO" id="GO:0016791">
    <property type="term" value="F:phosphatase activity"/>
    <property type="evidence" value="ECO:0007669"/>
    <property type="project" value="InterPro"/>
</dbReference>
<evidence type="ECO:0000256" key="10">
    <source>
        <dbReference type="PIRSR" id="PIRSR004682-4"/>
    </source>
</evidence>
<dbReference type="EC" id="3.1.3.-" evidence="7"/>
<dbReference type="Gene3D" id="3.40.50.1000">
    <property type="entry name" value="HAD superfamily/HAD-like"/>
    <property type="match status" value="1"/>
</dbReference>
<dbReference type="AlphaFoldDB" id="A0A4Q1S818"/>
<keyword evidence="2 7" id="KW-0963">Cytoplasm</keyword>
<dbReference type="EMBL" id="SDMK01000006">
    <property type="protein sequence ID" value="RXS93045.1"/>
    <property type="molecule type" value="Genomic_DNA"/>
</dbReference>
<evidence type="ECO:0000256" key="5">
    <source>
        <dbReference type="ARBA" id="ARBA00023277"/>
    </source>
</evidence>
<feature type="site" description="Stabilizes the phosphoryl group" evidence="9">
    <location>
        <position position="63"/>
    </location>
</feature>
<dbReference type="CDD" id="cd07503">
    <property type="entry name" value="HAD_HisB-N"/>
    <property type="match status" value="1"/>
</dbReference>
<evidence type="ECO:0000256" key="9">
    <source>
        <dbReference type="PIRSR" id="PIRSR004682-3"/>
    </source>
</evidence>
<comment type="similarity">
    <text evidence="7">Belongs to the gmhB family.</text>
</comment>
<keyword evidence="12" id="KW-1185">Reference proteome</keyword>
<comment type="subcellular location">
    <subcellularLocation>
        <location evidence="1 7">Cytoplasm</location>
    </subcellularLocation>
</comment>
<feature type="site" description="Stabilizes the phosphoryl group" evidence="9">
    <location>
        <position position="113"/>
    </location>
</feature>
<comment type="cofactor">
    <cofactor evidence="10">
        <name>Zn(2+)</name>
        <dbReference type="ChEBI" id="CHEBI:29105"/>
    </cofactor>
</comment>
<comment type="caution">
    <text evidence="11">The sequence shown here is derived from an EMBL/GenBank/DDBJ whole genome shotgun (WGS) entry which is preliminary data.</text>
</comment>
<dbReference type="InterPro" id="IPR006549">
    <property type="entry name" value="HAD-SF_hydro_IIIA"/>
</dbReference>
<dbReference type="InterPro" id="IPR004446">
    <property type="entry name" value="Heptose_bisP_phosphatase"/>
</dbReference>
<feature type="site" description="Contributes to substrate recognition" evidence="9">
    <location>
        <position position="112"/>
    </location>
</feature>
<protein>
    <recommendedName>
        <fullName evidence="6 7">D,D-heptose 1,7-bisphosphate phosphatase</fullName>
        <ecNumber evidence="7">3.1.3.-</ecNumber>
    </recommendedName>
</protein>
<organism evidence="11 12">
    <name type="scientific">Silvibacterium dinghuense</name>
    <dbReference type="NCBI Taxonomy" id="1560006"/>
    <lineage>
        <taxon>Bacteria</taxon>
        <taxon>Pseudomonadati</taxon>
        <taxon>Acidobacteriota</taxon>
        <taxon>Terriglobia</taxon>
        <taxon>Terriglobales</taxon>
        <taxon>Acidobacteriaceae</taxon>
        <taxon>Silvibacterium</taxon>
    </lineage>
</organism>
<evidence type="ECO:0000256" key="6">
    <source>
        <dbReference type="ARBA" id="ARBA00031828"/>
    </source>
</evidence>
<dbReference type="SUPFAM" id="SSF56784">
    <property type="entry name" value="HAD-like"/>
    <property type="match status" value="1"/>
</dbReference>
<keyword evidence="3 10" id="KW-0479">Metal-binding</keyword>
<feature type="binding site" evidence="10">
    <location>
        <position position="109"/>
    </location>
    <ligand>
        <name>Zn(2+)</name>
        <dbReference type="ChEBI" id="CHEBI:29105"/>
    </ligand>
</feature>
<gene>
    <name evidence="11" type="ORF">ESZ00_19635</name>
</gene>
<evidence type="ECO:0000256" key="7">
    <source>
        <dbReference type="PIRNR" id="PIRNR004682"/>
    </source>
</evidence>
<dbReference type="GO" id="GO:0005737">
    <property type="term" value="C:cytoplasm"/>
    <property type="evidence" value="ECO:0007669"/>
    <property type="project" value="UniProtKB-SubCell"/>
</dbReference>
<dbReference type="PANTHER" id="PTHR42891:SF1">
    <property type="entry name" value="D-GLYCERO-BETA-D-MANNO-HEPTOSE-1,7-BISPHOSPHATE 7-PHOSPHATASE"/>
    <property type="match status" value="1"/>
</dbReference>
<name>A0A4Q1S818_9BACT</name>
<feature type="active site" description="Proton donor" evidence="8">
    <location>
        <position position="20"/>
    </location>
</feature>
<sequence>MVIHHATGFDHIRYILLDRDGVINHKPEEGTYIGHCDQFHLLPGVAPAIAALNSSGRTVIVITNQRGIALGLYSAADVEFIHQQLQMQLAASNAHIDGFYLCPHDRNACDCRKPKTGLFTQARRDFPELSTANSLVIGDSLSDIEAARNFGAPSFFLLGDPATRKPGVQKAAELAVCVIHSLAEGVARILGEESP</sequence>
<evidence type="ECO:0000313" key="12">
    <source>
        <dbReference type="Proteomes" id="UP000290253"/>
    </source>
</evidence>
<keyword evidence="10" id="KW-0862">Zinc</keyword>
<accession>A0A4Q1S818</accession>
<evidence type="ECO:0000256" key="1">
    <source>
        <dbReference type="ARBA" id="ARBA00004496"/>
    </source>
</evidence>
<feature type="binding site" evidence="10">
    <location>
        <position position="18"/>
    </location>
    <ligand>
        <name>Mg(2+)</name>
        <dbReference type="ChEBI" id="CHEBI:18420"/>
    </ligand>
</feature>
<keyword evidence="4 7" id="KW-0378">Hydrolase</keyword>
<evidence type="ECO:0000313" key="11">
    <source>
        <dbReference type="EMBL" id="RXS93045.1"/>
    </source>
</evidence>
<feature type="binding site" evidence="10">
    <location>
        <position position="20"/>
    </location>
    <ligand>
        <name>Mg(2+)</name>
        <dbReference type="ChEBI" id="CHEBI:18420"/>
    </ligand>
</feature>
<evidence type="ECO:0000256" key="2">
    <source>
        <dbReference type="ARBA" id="ARBA00022490"/>
    </source>
</evidence>